<dbReference type="EMBL" id="BAABFN010000021">
    <property type="protein sequence ID" value="GAA4318547.1"/>
    <property type="molecule type" value="Genomic_DNA"/>
</dbReference>
<keyword evidence="1" id="KW-0560">Oxidoreductase</keyword>
<dbReference type="Proteomes" id="UP001501207">
    <property type="component" value="Unassembled WGS sequence"/>
</dbReference>
<evidence type="ECO:0000313" key="1">
    <source>
        <dbReference type="EMBL" id="GAA4318547.1"/>
    </source>
</evidence>
<comment type="caution">
    <text evidence="1">The sequence shown here is derived from an EMBL/GenBank/DDBJ whole genome shotgun (WGS) entry which is preliminary data.</text>
</comment>
<protein>
    <submittedName>
        <fullName evidence="1">Phytanoyl-CoA dioxygenase family protein</fullName>
    </submittedName>
</protein>
<organism evidence="1 2">
    <name type="scientific">Compostibacter hankyongensis</name>
    <dbReference type="NCBI Taxonomy" id="1007089"/>
    <lineage>
        <taxon>Bacteria</taxon>
        <taxon>Pseudomonadati</taxon>
        <taxon>Bacteroidota</taxon>
        <taxon>Chitinophagia</taxon>
        <taxon>Chitinophagales</taxon>
        <taxon>Chitinophagaceae</taxon>
        <taxon>Compostibacter</taxon>
    </lineage>
</organism>
<reference evidence="2" key="1">
    <citation type="journal article" date="2019" name="Int. J. Syst. Evol. Microbiol.">
        <title>The Global Catalogue of Microorganisms (GCM) 10K type strain sequencing project: providing services to taxonomists for standard genome sequencing and annotation.</title>
        <authorList>
            <consortium name="The Broad Institute Genomics Platform"/>
            <consortium name="The Broad Institute Genome Sequencing Center for Infectious Disease"/>
            <person name="Wu L."/>
            <person name="Ma J."/>
        </authorList>
    </citation>
    <scope>NUCLEOTIDE SEQUENCE [LARGE SCALE GENOMIC DNA]</scope>
    <source>
        <strain evidence="2">JCM 17664</strain>
    </source>
</reference>
<keyword evidence="2" id="KW-1185">Reference proteome</keyword>
<keyword evidence="1" id="KW-0223">Dioxygenase</keyword>
<dbReference type="Gene3D" id="2.60.120.620">
    <property type="entry name" value="q2cbj1_9rhob like domain"/>
    <property type="match status" value="1"/>
</dbReference>
<name>A0ABP8G6Y2_9BACT</name>
<evidence type="ECO:0000313" key="2">
    <source>
        <dbReference type="Proteomes" id="UP001501207"/>
    </source>
</evidence>
<dbReference type="GO" id="GO:0051213">
    <property type="term" value="F:dioxygenase activity"/>
    <property type="evidence" value="ECO:0007669"/>
    <property type="project" value="UniProtKB-KW"/>
</dbReference>
<accession>A0ABP8G6Y2</accession>
<gene>
    <name evidence="1" type="ORF">GCM10023143_31430</name>
</gene>
<sequence>MVGFFNKKIMSDILSIKEIEHFIHSGFVRLDNSFSKEIADAALEILWNDLPCDRSNPSTWTEPVIRLGMYTNEPFVNSVNTPKLHNAFNQLVGKDKWIPCRSVGTFPVRFPSAKQPNDTGKHVDTSFPGKDPNNYFEWRANVKSRGRALLMLILYSDVSENDAPTVIYESSHIDVASLLSKEGDPGLSFMELASKLDELPKRGEIFATGKAGTVYLCHPFLVHSAQSHRGSTPKFMAQPPLLLRGELSISDSNVGYSPVERAIRLGIG</sequence>
<dbReference type="SUPFAM" id="SSF51197">
    <property type="entry name" value="Clavaminate synthase-like"/>
    <property type="match status" value="1"/>
</dbReference>
<proteinExistence type="predicted"/>